<organism evidence="1 2">
    <name type="scientific">Sunxiuqinia elliptica</name>
    <dbReference type="NCBI Taxonomy" id="655355"/>
    <lineage>
        <taxon>Bacteria</taxon>
        <taxon>Pseudomonadati</taxon>
        <taxon>Bacteroidota</taxon>
        <taxon>Bacteroidia</taxon>
        <taxon>Marinilabiliales</taxon>
        <taxon>Prolixibacteraceae</taxon>
        <taxon>Sunxiuqinia</taxon>
    </lineage>
</organism>
<reference evidence="1 2" key="1">
    <citation type="submission" date="2016-10" db="EMBL/GenBank/DDBJ databases">
        <authorList>
            <person name="de Groot N.N."/>
        </authorList>
    </citation>
    <scope>NUCLEOTIDE SEQUENCE [LARGE SCALE GENOMIC DNA]</scope>
    <source>
        <strain evidence="1 2">CGMCC 1.9156</strain>
    </source>
</reference>
<dbReference type="Pfam" id="PF19867">
    <property type="entry name" value="DUF6340"/>
    <property type="match status" value="1"/>
</dbReference>
<dbReference type="AlphaFoldDB" id="A0A1I2GWR3"/>
<dbReference type="InterPro" id="IPR045921">
    <property type="entry name" value="DUF6340"/>
</dbReference>
<protein>
    <submittedName>
        <fullName evidence="1">Uncharacterized protein</fullName>
    </submittedName>
</protein>
<dbReference type="EMBL" id="FONW01000003">
    <property type="protein sequence ID" value="SFF22155.1"/>
    <property type="molecule type" value="Genomic_DNA"/>
</dbReference>
<name>A0A1I2GWR3_9BACT</name>
<sequence>MLITTSRYRLNKIKNMRINRFNKIVSLLSLVMLFTSCASSYKTMYIEVAKPTEHLLDNDIVSLTLMNRAMTDEFKEFPADSLQMYFYRQGFNVNAAVLDSSAADTTIKVAAELLFESGRYDVVIPEERNIPHPSNYQYVPKPLDWDYVSEICERYNTDALLVMERYINVLMTNFIQVPFSDLYEATIDSKYDAIFRIYDPRKREIVKQIMISDTIFWNEAEYSQKKLFVEKMVPVKQAINQTGIQVALELESKLAPQWQTESRGYFALKDADEALIQNGITENNWQAIYKHWEQLLNANKSPGKRSKIQYNLAVASEIMGDIDHAAEWATKSYRTQYRKQTEDYLYQLKKRKKLLSQFEQFSAE</sequence>
<proteinExistence type="predicted"/>
<dbReference type="STRING" id="655355.SAMN05216283_103171"/>
<dbReference type="Proteomes" id="UP000198964">
    <property type="component" value="Unassembled WGS sequence"/>
</dbReference>
<accession>A0A1I2GWR3</accession>
<evidence type="ECO:0000313" key="1">
    <source>
        <dbReference type="EMBL" id="SFF22155.1"/>
    </source>
</evidence>
<keyword evidence="2" id="KW-1185">Reference proteome</keyword>
<gene>
    <name evidence="1" type="ORF">SAMN05216283_103171</name>
</gene>
<evidence type="ECO:0000313" key="2">
    <source>
        <dbReference type="Proteomes" id="UP000198964"/>
    </source>
</evidence>